<keyword evidence="2" id="KW-0812">Transmembrane</keyword>
<feature type="region of interest" description="Disordered" evidence="1">
    <location>
        <begin position="100"/>
        <end position="191"/>
    </location>
</feature>
<feature type="compositionally biased region" description="Low complexity" evidence="1">
    <location>
        <begin position="235"/>
        <end position="254"/>
    </location>
</feature>
<feature type="compositionally biased region" description="Polar residues" evidence="1">
    <location>
        <begin position="293"/>
        <end position="302"/>
    </location>
</feature>
<comment type="caution">
    <text evidence="3">The sequence shown here is derived from an EMBL/GenBank/DDBJ whole genome shotgun (WGS) entry which is preliminary data.</text>
</comment>
<dbReference type="EMBL" id="JAUDZG010000001">
    <property type="protein sequence ID" value="KAK3311304.1"/>
    <property type="molecule type" value="Genomic_DNA"/>
</dbReference>
<dbReference type="AlphaFoldDB" id="A0AAJ0H3T6"/>
<reference evidence="3" key="1">
    <citation type="journal article" date="2023" name="Mol. Phylogenet. Evol.">
        <title>Genome-scale phylogeny and comparative genomics of the fungal order Sordariales.</title>
        <authorList>
            <person name="Hensen N."/>
            <person name="Bonometti L."/>
            <person name="Westerberg I."/>
            <person name="Brannstrom I.O."/>
            <person name="Guillou S."/>
            <person name="Cros-Aarteil S."/>
            <person name="Calhoun S."/>
            <person name="Haridas S."/>
            <person name="Kuo A."/>
            <person name="Mondo S."/>
            <person name="Pangilinan J."/>
            <person name="Riley R."/>
            <person name="LaButti K."/>
            <person name="Andreopoulos B."/>
            <person name="Lipzen A."/>
            <person name="Chen C."/>
            <person name="Yan M."/>
            <person name="Daum C."/>
            <person name="Ng V."/>
            <person name="Clum A."/>
            <person name="Steindorff A."/>
            <person name="Ohm R.A."/>
            <person name="Martin F."/>
            <person name="Silar P."/>
            <person name="Natvig D.O."/>
            <person name="Lalanne C."/>
            <person name="Gautier V."/>
            <person name="Ament-Velasquez S.L."/>
            <person name="Kruys A."/>
            <person name="Hutchinson M.I."/>
            <person name="Powell A.J."/>
            <person name="Barry K."/>
            <person name="Miller A.N."/>
            <person name="Grigoriev I.V."/>
            <person name="Debuchy R."/>
            <person name="Gladieux P."/>
            <person name="Hiltunen Thoren M."/>
            <person name="Johannesson H."/>
        </authorList>
    </citation>
    <scope>NUCLEOTIDE SEQUENCE</scope>
    <source>
        <strain evidence="3">CBS 333.67</strain>
    </source>
</reference>
<evidence type="ECO:0000256" key="1">
    <source>
        <dbReference type="SAM" id="MobiDB-lite"/>
    </source>
</evidence>
<feature type="compositionally biased region" description="Polar residues" evidence="1">
    <location>
        <begin position="100"/>
        <end position="109"/>
    </location>
</feature>
<feature type="compositionally biased region" description="Basic and acidic residues" evidence="1">
    <location>
        <begin position="112"/>
        <end position="130"/>
    </location>
</feature>
<reference evidence="3" key="2">
    <citation type="submission" date="2023-06" db="EMBL/GenBank/DDBJ databases">
        <authorList>
            <consortium name="Lawrence Berkeley National Laboratory"/>
            <person name="Mondo S.J."/>
            <person name="Hensen N."/>
            <person name="Bonometti L."/>
            <person name="Westerberg I."/>
            <person name="Brannstrom I.O."/>
            <person name="Guillou S."/>
            <person name="Cros-Aarteil S."/>
            <person name="Calhoun S."/>
            <person name="Haridas S."/>
            <person name="Kuo A."/>
            <person name="Pangilinan J."/>
            <person name="Riley R."/>
            <person name="Labutti K."/>
            <person name="Andreopoulos B."/>
            <person name="Lipzen A."/>
            <person name="Chen C."/>
            <person name="Yanf M."/>
            <person name="Daum C."/>
            <person name="Ng V."/>
            <person name="Clum A."/>
            <person name="Steindorff A."/>
            <person name="Ohm R."/>
            <person name="Martin F."/>
            <person name="Silar P."/>
            <person name="Natvig D."/>
            <person name="Lalanne C."/>
            <person name="Gautier V."/>
            <person name="Ament-Velasquez S.L."/>
            <person name="Kruys A."/>
            <person name="Hutchinson M.I."/>
            <person name="Powell A.J."/>
            <person name="Barry K."/>
            <person name="Miller A.N."/>
            <person name="Grigoriev I.V."/>
            <person name="Debuchy R."/>
            <person name="Gladieux P."/>
            <person name="Thoren M.H."/>
            <person name="Johannesson H."/>
        </authorList>
    </citation>
    <scope>NUCLEOTIDE SEQUENCE</scope>
    <source>
        <strain evidence="3">CBS 333.67</strain>
    </source>
</reference>
<gene>
    <name evidence="3" type="ORF">B0T15DRAFT_69747</name>
</gene>
<name>A0AAJ0H3T6_9PEZI</name>
<dbReference type="PANTHER" id="PTHR40623">
    <property type="entry name" value="INTEGRAL MEMBRANE PROTEIN"/>
    <property type="match status" value="1"/>
</dbReference>
<feature type="compositionally biased region" description="Low complexity" evidence="1">
    <location>
        <begin position="210"/>
        <end position="228"/>
    </location>
</feature>
<feature type="region of interest" description="Disordered" evidence="1">
    <location>
        <begin position="353"/>
        <end position="382"/>
    </location>
</feature>
<evidence type="ECO:0000313" key="4">
    <source>
        <dbReference type="Proteomes" id="UP001273166"/>
    </source>
</evidence>
<keyword evidence="2" id="KW-0472">Membrane</keyword>
<evidence type="ECO:0000256" key="2">
    <source>
        <dbReference type="SAM" id="Phobius"/>
    </source>
</evidence>
<keyword evidence="2" id="KW-1133">Transmembrane helix</keyword>
<organism evidence="3 4">
    <name type="scientific">Chaetomium strumarium</name>
    <dbReference type="NCBI Taxonomy" id="1170767"/>
    <lineage>
        <taxon>Eukaryota</taxon>
        <taxon>Fungi</taxon>
        <taxon>Dikarya</taxon>
        <taxon>Ascomycota</taxon>
        <taxon>Pezizomycotina</taxon>
        <taxon>Sordariomycetes</taxon>
        <taxon>Sordariomycetidae</taxon>
        <taxon>Sordariales</taxon>
        <taxon>Chaetomiaceae</taxon>
        <taxon>Chaetomium</taxon>
    </lineage>
</organism>
<feature type="region of interest" description="Disordered" evidence="1">
    <location>
        <begin position="208"/>
        <end position="324"/>
    </location>
</feature>
<dbReference type="RefSeq" id="XP_062727084.1">
    <property type="nucleotide sequence ID" value="XM_062871224.1"/>
</dbReference>
<evidence type="ECO:0000313" key="3">
    <source>
        <dbReference type="EMBL" id="KAK3311304.1"/>
    </source>
</evidence>
<dbReference type="GeneID" id="87890053"/>
<feature type="transmembrane region" description="Helical" evidence="2">
    <location>
        <begin position="12"/>
        <end position="36"/>
    </location>
</feature>
<dbReference type="PANTHER" id="PTHR40623:SF2">
    <property type="entry name" value="INTEGRAL MEMBRANE PROTEIN"/>
    <property type="match status" value="1"/>
</dbReference>
<protein>
    <submittedName>
        <fullName evidence="3">Uncharacterized protein</fullName>
    </submittedName>
</protein>
<proteinExistence type="predicted"/>
<keyword evidence="4" id="KW-1185">Reference proteome</keyword>
<accession>A0AAJ0H3T6</accession>
<sequence>MSGTFFTSWELWQQMTFVLAMAIVAVFCAGLGKLWWNNRLVKKQEVLDEEKRARVEEMRKTGLPIKRTNNIPFGVRAIQSGVEVDGIWISRPASLNETASAKLTSSTSIAGRDSDSQKKRRDHPGNEKKAVLVTTTSLGDKRTPSAAAVSQKLTDHDPTQRPQSGAPPLSRFAYKARRQPSRPAGGLDQNTLQRLEGQPAEQPLYETYVPASSSRQEPRQPSQRSWESSSRESVDSQSRSTSGRSYSSSSHSSRFYMARTTQGVRAGHDPPLGRCSEAEAASDPFATPARTPSGFSLLSQVDTPGPGAQGQGVSAPEPTFGPGDLHLNLNRSSRRVNDGFEILPAGALGMPRGMAKLEESEQNGQASGSSARLRKSGGWPAR</sequence>
<dbReference type="Proteomes" id="UP001273166">
    <property type="component" value="Unassembled WGS sequence"/>
</dbReference>